<evidence type="ECO:0000256" key="5">
    <source>
        <dbReference type="SAM" id="SignalP"/>
    </source>
</evidence>
<dbReference type="PANTHER" id="PTHR24369">
    <property type="entry name" value="ANTIGEN BSP, PUTATIVE-RELATED"/>
    <property type="match status" value="1"/>
</dbReference>
<dbReference type="RefSeq" id="XP_032819579.1">
    <property type="nucleotide sequence ID" value="XM_032963688.1"/>
</dbReference>
<dbReference type="SMART" id="SM00369">
    <property type="entry name" value="LRR_TYP"/>
    <property type="match status" value="9"/>
</dbReference>
<reference evidence="9" key="1">
    <citation type="submission" date="2025-08" db="UniProtKB">
        <authorList>
            <consortium name="RefSeq"/>
        </authorList>
    </citation>
    <scope>IDENTIFICATION</scope>
    <source>
        <tissue evidence="9">Sperm</tissue>
    </source>
</reference>
<dbReference type="SMART" id="SM00013">
    <property type="entry name" value="LRRNT"/>
    <property type="match status" value="1"/>
</dbReference>
<dbReference type="Proteomes" id="UP001318040">
    <property type="component" value="Chromosome 31"/>
</dbReference>
<dbReference type="SMART" id="SM00082">
    <property type="entry name" value="LRRCT"/>
    <property type="match status" value="1"/>
</dbReference>
<evidence type="ECO:0000256" key="4">
    <source>
        <dbReference type="ARBA" id="ARBA00023180"/>
    </source>
</evidence>
<dbReference type="Pfam" id="PF00560">
    <property type="entry name" value="LRR_1"/>
    <property type="match status" value="1"/>
</dbReference>
<proteinExistence type="predicted"/>
<dbReference type="SUPFAM" id="SSF52058">
    <property type="entry name" value="L domain-like"/>
    <property type="match status" value="1"/>
</dbReference>
<evidence type="ECO:0000256" key="2">
    <source>
        <dbReference type="ARBA" id="ARBA00022729"/>
    </source>
</evidence>
<evidence type="ECO:0000256" key="1">
    <source>
        <dbReference type="ARBA" id="ARBA00022614"/>
    </source>
</evidence>
<dbReference type="InterPro" id="IPR032675">
    <property type="entry name" value="LRR_dom_sf"/>
</dbReference>
<dbReference type="PROSITE" id="PS51450">
    <property type="entry name" value="LRR"/>
    <property type="match status" value="4"/>
</dbReference>
<keyword evidence="3" id="KW-0677">Repeat</keyword>
<dbReference type="KEGG" id="pmrn:116947686"/>
<feature type="signal peptide" evidence="5">
    <location>
        <begin position="1"/>
        <end position="20"/>
    </location>
</feature>
<name>A0AAJ7TKJ6_PETMA</name>
<sequence>MAMLMLLLPVWAALAALACGAAVQQQQQGPLSCPAACNCTMSTFHAGSDVDCRARDLATVPGDLPPDAWLLKMGYNKVQKLSAEMFEKIPGVESINLENNGISSFHLKTFSGTKKLQMLNLYGNSLSQIPPKAFQNLYRLKFLLLGKNQITSLSSDTFHGLKDLSDLDMPLNNLAELQGFLFKHVPSLKILDLGFNKIHTISPQAFVGLHTLDFLNLDGNRLKEVPDGLFQPLQQLEMLVLSNNDIASVAAATFVGLQGLRQLYLSGNRLASVPRDAFKHIPKLTHLTLDNNNHLHSLDGGAISRLRDLSMLYLHGNPWACDCKLAPLVKWLSRAKVELFPEDSGSCSSPAALNGTRLDSIASTKLC</sequence>
<keyword evidence="4" id="KW-0325">Glycoprotein</keyword>
<dbReference type="FunFam" id="3.80.10.10:FF:001164">
    <property type="entry name" value="GH01279p"/>
    <property type="match status" value="1"/>
</dbReference>
<keyword evidence="1" id="KW-0433">Leucine-rich repeat</keyword>
<dbReference type="FunFam" id="3.80.10.10:FF:000770">
    <property type="entry name" value="Uncharacterized protein"/>
    <property type="match status" value="1"/>
</dbReference>
<feature type="domain" description="LRRNT" evidence="6">
    <location>
        <begin position="32"/>
        <end position="70"/>
    </location>
</feature>
<evidence type="ECO:0000259" key="6">
    <source>
        <dbReference type="SMART" id="SM00013"/>
    </source>
</evidence>
<feature type="chain" id="PRO_5042597166" evidence="5">
    <location>
        <begin position="21"/>
        <end position="367"/>
    </location>
</feature>
<dbReference type="Pfam" id="PF13855">
    <property type="entry name" value="LRR_8"/>
    <property type="match status" value="2"/>
</dbReference>
<evidence type="ECO:0000259" key="7">
    <source>
        <dbReference type="SMART" id="SM00082"/>
    </source>
</evidence>
<dbReference type="Gene3D" id="3.80.10.10">
    <property type="entry name" value="Ribonuclease Inhibitor"/>
    <property type="match status" value="2"/>
</dbReference>
<protein>
    <submittedName>
        <fullName evidence="9">Protein slit-like</fullName>
    </submittedName>
</protein>
<organism evidence="8 9">
    <name type="scientific">Petromyzon marinus</name>
    <name type="common">Sea lamprey</name>
    <dbReference type="NCBI Taxonomy" id="7757"/>
    <lineage>
        <taxon>Eukaryota</taxon>
        <taxon>Metazoa</taxon>
        <taxon>Chordata</taxon>
        <taxon>Craniata</taxon>
        <taxon>Vertebrata</taxon>
        <taxon>Cyclostomata</taxon>
        <taxon>Hyperoartia</taxon>
        <taxon>Petromyzontiformes</taxon>
        <taxon>Petromyzontidae</taxon>
        <taxon>Petromyzon</taxon>
    </lineage>
</organism>
<dbReference type="InterPro" id="IPR050541">
    <property type="entry name" value="LRR_TM_domain-containing"/>
</dbReference>
<evidence type="ECO:0000256" key="3">
    <source>
        <dbReference type="ARBA" id="ARBA00022737"/>
    </source>
</evidence>
<accession>A0AAJ7TKJ6</accession>
<dbReference type="GO" id="GO:0005886">
    <property type="term" value="C:plasma membrane"/>
    <property type="evidence" value="ECO:0007669"/>
    <property type="project" value="TreeGrafter"/>
</dbReference>
<dbReference type="InterPro" id="IPR000483">
    <property type="entry name" value="Cys-rich_flank_reg_C"/>
</dbReference>
<dbReference type="InterPro" id="IPR003591">
    <property type="entry name" value="Leu-rich_rpt_typical-subtyp"/>
</dbReference>
<gene>
    <name evidence="9" type="primary">LOC116947686</name>
</gene>
<feature type="domain" description="LRRCT" evidence="7">
    <location>
        <begin position="317"/>
        <end position="365"/>
    </location>
</feature>
<dbReference type="PANTHER" id="PTHR24369:SF210">
    <property type="entry name" value="CHAOPTIN-RELATED"/>
    <property type="match status" value="1"/>
</dbReference>
<keyword evidence="8" id="KW-1185">Reference proteome</keyword>
<dbReference type="InterPro" id="IPR001611">
    <property type="entry name" value="Leu-rich_rpt"/>
</dbReference>
<dbReference type="InterPro" id="IPR000372">
    <property type="entry name" value="LRRNT"/>
</dbReference>
<evidence type="ECO:0000313" key="8">
    <source>
        <dbReference type="Proteomes" id="UP001318040"/>
    </source>
</evidence>
<keyword evidence="2 5" id="KW-0732">Signal</keyword>
<dbReference type="AlphaFoldDB" id="A0AAJ7TKJ6"/>
<evidence type="ECO:0000313" key="9">
    <source>
        <dbReference type="RefSeq" id="XP_032819579.1"/>
    </source>
</evidence>